<name>A0ABV7A1V7_9BACI</name>
<comment type="caution">
    <text evidence="2">The sequence shown here is derived from an EMBL/GenBank/DDBJ whole genome shotgun (WGS) entry which is preliminary data.</text>
</comment>
<keyword evidence="1" id="KW-0812">Transmembrane</keyword>
<dbReference type="PROSITE" id="PS51318">
    <property type="entry name" value="TAT"/>
    <property type="match status" value="1"/>
</dbReference>
<keyword evidence="3" id="KW-1185">Reference proteome</keyword>
<accession>A0ABV7A1V7</accession>
<evidence type="ECO:0000256" key="1">
    <source>
        <dbReference type="SAM" id="Phobius"/>
    </source>
</evidence>
<evidence type="ECO:0000313" key="2">
    <source>
        <dbReference type="EMBL" id="MFC2947056.1"/>
    </source>
</evidence>
<proteinExistence type="predicted"/>
<keyword evidence="2" id="KW-0560">Oxidoreductase</keyword>
<keyword evidence="1" id="KW-1133">Transmembrane helix</keyword>
<organism evidence="2 3">
    <name type="scientific">Virgibacillus sediminis</name>
    <dbReference type="NCBI Taxonomy" id="202260"/>
    <lineage>
        <taxon>Bacteria</taxon>
        <taxon>Bacillati</taxon>
        <taxon>Bacillota</taxon>
        <taxon>Bacilli</taxon>
        <taxon>Bacillales</taxon>
        <taxon>Bacillaceae</taxon>
        <taxon>Virgibacillus</taxon>
    </lineage>
</organism>
<protein>
    <submittedName>
        <fullName evidence="2">Gluconate 2-dehydrogenase subunit 3 family protein</fullName>
        <ecNumber evidence="2">1.-.-.-</ecNumber>
    </submittedName>
</protein>
<dbReference type="RefSeq" id="WP_390301911.1">
    <property type="nucleotide sequence ID" value="NZ_JBHRRZ010000002.1"/>
</dbReference>
<dbReference type="InterPro" id="IPR027056">
    <property type="entry name" value="Gluconate_2DH_su3"/>
</dbReference>
<keyword evidence="1" id="KW-0472">Membrane</keyword>
<dbReference type="EC" id="1.-.-.-" evidence="2"/>
<gene>
    <name evidence="2" type="ORF">ACFODW_01580</name>
</gene>
<dbReference type="Proteomes" id="UP001595387">
    <property type="component" value="Unassembled WGS sequence"/>
</dbReference>
<sequence length="249" mass="27930">MADKNNAPDMSRRRFLKNSGYVAGGVVGGGILGSLLGVNLDDGSQQATTSPQGEQTDYQHALMFFTRQKDFDILSAATERIFPEDENGTGAIGLGVPYFIDHQLAGSYGNNEKTYMQGPFYPGTDYQGYQSRLKRKEIFMEGIRALDRESNSAHNTSFTELEGEQQDELLQKFENNEVDLKGVSSSDFFELLRSATLRGAYADPLYNGNEEMEGWKMKEFPGHQMSYLNQIDSEEFVEIEPQSLHSQLK</sequence>
<feature type="transmembrane region" description="Helical" evidence="1">
    <location>
        <begin position="21"/>
        <end position="40"/>
    </location>
</feature>
<dbReference type="Pfam" id="PF13618">
    <property type="entry name" value="Gluconate_2-dh3"/>
    <property type="match status" value="1"/>
</dbReference>
<dbReference type="GO" id="GO:0016491">
    <property type="term" value="F:oxidoreductase activity"/>
    <property type="evidence" value="ECO:0007669"/>
    <property type="project" value="UniProtKB-KW"/>
</dbReference>
<dbReference type="InterPro" id="IPR006311">
    <property type="entry name" value="TAT_signal"/>
</dbReference>
<evidence type="ECO:0000313" key="3">
    <source>
        <dbReference type="Proteomes" id="UP001595387"/>
    </source>
</evidence>
<dbReference type="EMBL" id="JBHRRZ010000002">
    <property type="protein sequence ID" value="MFC2947056.1"/>
    <property type="molecule type" value="Genomic_DNA"/>
</dbReference>
<reference evidence="3" key="1">
    <citation type="journal article" date="2019" name="Int. J. Syst. Evol. Microbiol.">
        <title>The Global Catalogue of Microorganisms (GCM) 10K type strain sequencing project: providing services to taxonomists for standard genome sequencing and annotation.</title>
        <authorList>
            <consortium name="The Broad Institute Genomics Platform"/>
            <consortium name="The Broad Institute Genome Sequencing Center for Infectious Disease"/>
            <person name="Wu L."/>
            <person name="Ma J."/>
        </authorList>
    </citation>
    <scope>NUCLEOTIDE SEQUENCE [LARGE SCALE GENOMIC DNA]</scope>
    <source>
        <strain evidence="3">KCTC 13193</strain>
    </source>
</reference>